<dbReference type="SUPFAM" id="SSF53597">
    <property type="entry name" value="Dihydrofolate reductase-like"/>
    <property type="match status" value="1"/>
</dbReference>
<comment type="caution">
    <text evidence="5">The sequence shown here is derived from an EMBL/GenBank/DDBJ whole genome shotgun (WGS) entry which is preliminary data.</text>
</comment>
<dbReference type="RefSeq" id="WP_200388610.1">
    <property type="nucleotide sequence ID" value="NZ_NRSD01000015.1"/>
</dbReference>
<evidence type="ECO:0000313" key="5">
    <source>
        <dbReference type="EMBL" id="MBK1645777.1"/>
    </source>
</evidence>
<protein>
    <recommendedName>
        <fullName evidence="4">Bacterial bifunctional deaminase-reductase C-terminal domain-containing protein</fullName>
    </recommendedName>
</protein>
<dbReference type="Proteomes" id="UP001138802">
    <property type="component" value="Unassembled WGS sequence"/>
</dbReference>
<proteinExistence type="predicted"/>
<dbReference type="Gene3D" id="3.40.430.10">
    <property type="entry name" value="Dihydrofolate Reductase, subunit A"/>
    <property type="match status" value="1"/>
</dbReference>
<name>A0A9X0WJ92_9GAMM</name>
<accession>A0A9X0WJ92</accession>
<dbReference type="InterPro" id="IPR002734">
    <property type="entry name" value="RibDG_C"/>
</dbReference>
<keyword evidence="3" id="KW-0560">Oxidoreductase</keyword>
<dbReference type="InterPro" id="IPR024072">
    <property type="entry name" value="DHFR-like_dom_sf"/>
</dbReference>
<dbReference type="EMBL" id="NRSD01000015">
    <property type="protein sequence ID" value="MBK1645777.1"/>
    <property type="molecule type" value="Genomic_DNA"/>
</dbReference>
<evidence type="ECO:0000256" key="2">
    <source>
        <dbReference type="ARBA" id="ARBA00022857"/>
    </source>
</evidence>
<organism evidence="5 6">
    <name type="scientific">Thiocapsa imhoffii</name>
    <dbReference type="NCBI Taxonomy" id="382777"/>
    <lineage>
        <taxon>Bacteria</taxon>
        <taxon>Pseudomonadati</taxon>
        <taxon>Pseudomonadota</taxon>
        <taxon>Gammaproteobacteria</taxon>
        <taxon>Chromatiales</taxon>
        <taxon>Chromatiaceae</taxon>
        <taxon>Thiocapsa</taxon>
    </lineage>
</organism>
<dbReference type="GO" id="GO:0009231">
    <property type="term" value="P:riboflavin biosynthetic process"/>
    <property type="evidence" value="ECO:0007669"/>
    <property type="project" value="InterPro"/>
</dbReference>
<comment type="pathway">
    <text evidence="1">Cofactor biosynthesis; riboflavin biosynthesis.</text>
</comment>
<keyword evidence="2" id="KW-0521">NADP</keyword>
<evidence type="ECO:0000256" key="3">
    <source>
        <dbReference type="ARBA" id="ARBA00023002"/>
    </source>
</evidence>
<evidence type="ECO:0000256" key="1">
    <source>
        <dbReference type="ARBA" id="ARBA00005104"/>
    </source>
</evidence>
<keyword evidence="6" id="KW-1185">Reference proteome</keyword>
<dbReference type="PANTHER" id="PTHR38011">
    <property type="entry name" value="DIHYDROFOLATE REDUCTASE FAMILY PROTEIN (AFU_ORTHOLOGUE AFUA_8G06820)"/>
    <property type="match status" value="1"/>
</dbReference>
<feature type="domain" description="Bacterial bifunctional deaminase-reductase C-terminal" evidence="4">
    <location>
        <begin position="95"/>
        <end position="268"/>
    </location>
</feature>
<dbReference type="InterPro" id="IPR050765">
    <property type="entry name" value="Riboflavin_Biosynth_HTPR"/>
</dbReference>
<dbReference type="PANTHER" id="PTHR38011:SF7">
    <property type="entry name" value="2,5-DIAMINO-6-RIBOSYLAMINO-4(3H)-PYRIMIDINONE 5'-PHOSPHATE REDUCTASE"/>
    <property type="match status" value="1"/>
</dbReference>
<gene>
    <name evidence="5" type="ORF">CKO25_14170</name>
</gene>
<sequence length="325" mass="34612">MTPRLPSAQPTGIDGADDTALDPTWALILQAADCARNPSGRARSAARVAPASAASGLHTGLESGLTDADDDADTRAFLDLYRPCCAPPPDRVALVAHLGQSLDGFIATATGDARAVTGAANIRHLHRMRALSDAVLVGAETVAADNPRLTTRLVPGTNAVRVVLDPRRRLPPHLRLFSDGEAPTLLCCDQTRLGAHETHTGQAELIGVPLHETGLDLDRLLEILAERDLRRVFIEGGGTTVSRFLDAGRLDRLQIAVSPILIGSGRPGLRLPAIASMRDARRPKVRLFRMGTDILYDFELGTRTESSSPSPDEDASGLCEVVRIG</sequence>
<dbReference type="AlphaFoldDB" id="A0A9X0WJ92"/>
<dbReference type="Pfam" id="PF01872">
    <property type="entry name" value="RibD_C"/>
    <property type="match status" value="1"/>
</dbReference>
<reference evidence="5 6" key="1">
    <citation type="journal article" date="2020" name="Microorganisms">
        <title>Osmotic Adaptation and Compatible Solute Biosynthesis of Phototrophic Bacteria as Revealed from Genome Analyses.</title>
        <authorList>
            <person name="Imhoff J.F."/>
            <person name="Rahn T."/>
            <person name="Kunzel S."/>
            <person name="Keller A."/>
            <person name="Neulinger S.C."/>
        </authorList>
    </citation>
    <scope>NUCLEOTIDE SEQUENCE [LARGE SCALE GENOMIC DNA]</scope>
    <source>
        <strain evidence="5 6">DSM 21303</strain>
    </source>
</reference>
<dbReference type="GO" id="GO:0008703">
    <property type="term" value="F:5-amino-6-(5-phosphoribosylamino)uracil reductase activity"/>
    <property type="evidence" value="ECO:0007669"/>
    <property type="project" value="InterPro"/>
</dbReference>
<evidence type="ECO:0000313" key="6">
    <source>
        <dbReference type="Proteomes" id="UP001138802"/>
    </source>
</evidence>
<evidence type="ECO:0000259" key="4">
    <source>
        <dbReference type="Pfam" id="PF01872"/>
    </source>
</evidence>